<accession>X1LJS5</accession>
<dbReference type="EMBL" id="BARV01021052">
    <property type="protein sequence ID" value="GAI19622.1"/>
    <property type="molecule type" value="Genomic_DNA"/>
</dbReference>
<reference evidence="1" key="1">
    <citation type="journal article" date="2014" name="Front. Microbiol.">
        <title>High frequency of phylogenetically diverse reductive dehalogenase-homologous genes in deep subseafloor sedimentary metagenomes.</title>
        <authorList>
            <person name="Kawai M."/>
            <person name="Futagami T."/>
            <person name="Toyoda A."/>
            <person name="Takaki Y."/>
            <person name="Nishi S."/>
            <person name="Hori S."/>
            <person name="Arai W."/>
            <person name="Tsubouchi T."/>
            <person name="Morono Y."/>
            <person name="Uchiyama I."/>
            <person name="Ito T."/>
            <person name="Fujiyama A."/>
            <person name="Inagaki F."/>
            <person name="Takami H."/>
        </authorList>
    </citation>
    <scope>NUCLEOTIDE SEQUENCE</scope>
    <source>
        <strain evidence="1">Expedition CK06-06</strain>
    </source>
</reference>
<organism evidence="1">
    <name type="scientific">marine sediment metagenome</name>
    <dbReference type="NCBI Taxonomy" id="412755"/>
    <lineage>
        <taxon>unclassified sequences</taxon>
        <taxon>metagenomes</taxon>
        <taxon>ecological metagenomes</taxon>
    </lineage>
</organism>
<protein>
    <submittedName>
        <fullName evidence="1">Uncharacterized protein</fullName>
    </submittedName>
</protein>
<sequence length="273" mass="31634">LIDLVKVIEKECGLTAEKMNSSFHKSWKKVKDADIMQLVIEQLVHYFTTYGFERLGIYDKDSVYIPNEKLEIPELAEDINLAVIKGYTKEELKGKLLSLLQSGIALAEDTLKDVVDLATYLEFGEEEVSTVRNKEAKAMLYDCLDLIPRNPVEFLRYAVYKSINKTLLIKDDATIAEIKTKDNLSIAYIFSKYELICGLERLAEIFYRFKPIFLAFRTNKRMKIITNRIRKLARKHHKPMPGDYLNEVTSRIKNVNLNLERLEAELGKANIFR</sequence>
<evidence type="ECO:0000313" key="1">
    <source>
        <dbReference type="EMBL" id="GAI19622.1"/>
    </source>
</evidence>
<gene>
    <name evidence="1" type="ORF">S06H3_34971</name>
</gene>
<dbReference type="AlphaFoldDB" id="X1LJS5"/>
<name>X1LJS5_9ZZZZ</name>
<feature type="non-terminal residue" evidence="1">
    <location>
        <position position="1"/>
    </location>
</feature>
<feature type="non-terminal residue" evidence="1">
    <location>
        <position position="273"/>
    </location>
</feature>
<comment type="caution">
    <text evidence="1">The sequence shown here is derived from an EMBL/GenBank/DDBJ whole genome shotgun (WGS) entry which is preliminary data.</text>
</comment>
<proteinExistence type="predicted"/>